<sequence length="352" mass="39787">MSHNNLNTISYGIFRGLSYLGELDLSYNKLVELKSERFYGIQNLNTLIVDYNKISSIKVEAFQLYLSVLSIGGNLIHCDNLMELKQKSSMTITAISLDVSNNENIDGVSCVGHDENKRNFHEMNGTDNILIDIRDILLNLSVENRNLPKRINGETHIKLDTLETLLNQTIRTPLYENNNQNTSDLIRVVSQSLKNITHEVAHEQSVSNSLLERILKMIVTLNTVAQTTSLPVLKYNTTNESIAYIARLKQDFENALTIEKEKILAEVSDKILLVNKKIDGIPTVKPLEKLTANRELKGYNSGSLFTEICVALILIILLCFTMFKIYKHVILSSRQRSYSTQHITDAIGNSNL</sequence>
<accession>A0A9P0TIR4</accession>
<proteinExistence type="predicted"/>
<gene>
    <name evidence="5" type="ORF">PIBRA_LOCUS5846</name>
</gene>
<dbReference type="Pfam" id="PF13855">
    <property type="entry name" value="LRR_8"/>
    <property type="match status" value="1"/>
</dbReference>
<dbReference type="InterPro" id="IPR032675">
    <property type="entry name" value="LRR_dom_sf"/>
</dbReference>
<dbReference type="EMBL" id="CALOZG010000006">
    <property type="protein sequence ID" value="CAH4029060.1"/>
    <property type="molecule type" value="Genomic_DNA"/>
</dbReference>
<dbReference type="Proteomes" id="UP001152562">
    <property type="component" value="Unassembled WGS sequence"/>
</dbReference>
<dbReference type="PANTHER" id="PTHR24366">
    <property type="entry name" value="IG(IMMUNOGLOBULIN) AND LRR(LEUCINE RICH REPEAT) DOMAINS"/>
    <property type="match status" value="1"/>
</dbReference>
<reference evidence="5" key="1">
    <citation type="submission" date="2022-05" db="EMBL/GenBank/DDBJ databases">
        <authorList>
            <person name="Okamura Y."/>
        </authorList>
    </citation>
    <scope>NUCLEOTIDE SEQUENCE</scope>
</reference>
<protein>
    <submittedName>
        <fullName evidence="5">Uncharacterized protein</fullName>
    </submittedName>
</protein>
<evidence type="ECO:0000256" key="4">
    <source>
        <dbReference type="SAM" id="Phobius"/>
    </source>
</evidence>
<keyword evidence="4" id="KW-1133">Transmembrane helix</keyword>
<evidence type="ECO:0000313" key="5">
    <source>
        <dbReference type="EMBL" id="CAH4029060.1"/>
    </source>
</evidence>
<comment type="caution">
    <text evidence="5">The sequence shown here is derived from an EMBL/GenBank/DDBJ whole genome shotgun (WGS) entry which is preliminary data.</text>
</comment>
<keyword evidence="6" id="KW-1185">Reference proteome</keyword>
<dbReference type="InterPro" id="IPR001611">
    <property type="entry name" value="Leu-rich_rpt"/>
</dbReference>
<dbReference type="PANTHER" id="PTHR24366:SF161">
    <property type="entry name" value="TIR DOMAIN-CONTAINING PROTEIN"/>
    <property type="match status" value="1"/>
</dbReference>
<name>A0A9P0TIR4_PIEBR</name>
<dbReference type="Gene3D" id="3.80.10.10">
    <property type="entry name" value="Ribonuclease Inhibitor"/>
    <property type="match status" value="1"/>
</dbReference>
<feature type="transmembrane region" description="Helical" evidence="4">
    <location>
        <begin position="304"/>
        <end position="326"/>
    </location>
</feature>
<keyword evidence="1" id="KW-0433">Leucine-rich repeat</keyword>
<organism evidence="5 6">
    <name type="scientific">Pieris brassicae</name>
    <name type="common">White butterfly</name>
    <name type="synonym">Large white butterfly</name>
    <dbReference type="NCBI Taxonomy" id="7116"/>
    <lineage>
        <taxon>Eukaryota</taxon>
        <taxon>Metazoa</taxon>
        <taxon>Ecdysozoa</taxon>
        <taxon>Arthropoda</taxon>
        <taxon>Hexapoda</taxon>
        <taxon>Insecta</taxon>
        <taxon>Pterygota</taxon>
        <taxon>Neoptera</taxon>
        <taxon>Endopterygota</taxon>
        <taxon>Lepidoptera</taxon>
        <taxon>Glossata</taxon>
        <taxon>Ditrysia</taxon>
        <taxon>Papilionoidea</taxon>
        <taxon>Pieridae</taxon>
        <taxon>Pierinae</taxon>
        <taxon>Pieris</taxon>
    </lineage>
</organism>
<dbReference type="SUPFAM" id="SSF52058">
    <property type="entry name" value="L domain-like"/>
    <property type="match status" value="1"/>
</dbReference>
<keyword evidence="3" id="KW-0677">Repeat</keyword>
<keyword evidence="4" id="KW-0472">Membrane</keyword>
<evidence type="ECO:0000313" key="6">
    <source>
        <dbReference type="Proteomes" id="UP001152562"/>
    </source>
</evidence>
<dbReference type="AlphaFoldDB" id="A0A9P0TIR4"/>
<evidence type="ECO:0000256" key="2">
    <source>
        <dbReference type="ARBA" id="ARBA00022729"/>
    </source>
</evidence>
<keyword evidence="2" id="KW-0732">Signal</keyword>
<keyword evidence="4" id="KW-0812">Transmembrane</keyword>
<evidence type="ECO:0000256" key="3">
    <source>
        <dbReference type="ARBA" id="ARBA00022737"/>
    </source>
</evidence>
<evidence type="ECO:0000256" key="1">
    <source>
        <dbReference type="ARBA" id="ARBA00022614"/>
    </source>
</evidence>